<reference evidence="2" key="1">
    <citation type="submission" date="2022-08" db="UniProtKB">
        <authorList>
            <consortium name="EnsemblMetazoa"/>
        </authorList>
    </citation>
    <scope>IDENTIFICATION</scope>
    <source>
        <strain evidence="2">05x7-T-G4-1.051#20</strain>
    </source>
</reference>
<name>A0A8W8JZF4_MAGGI</name>
<evidence type="ECO:0000256" key="1">
    <source>
        <dbReference type="SAM" id="MobiDB-lite"/>
    </source>
</evidence>
<feature type="region of interest" description="Disordered" evidence="1">
    <location>
        <begin position="178"/>
        <end position="206"/>
    </location>
</feature>
<proteinExistence type="predicted"/>
<dbReference type="EnsemblMetazoa" id="G21750.1">
    <property type="protein sequence ID" value="G21750.1:cds"/>
    <property type="gene ID" value="G21750"/>
</dbReference>
<sequence>MTDIRITLIVCFIGYITLSVAHFLPNPSFQPPFLPNRIRPYPYLHAGNYGRRPVFNVFPQFFPYLHFLHVHQAQSQRMFNMHSHLNLHGNCPSEQFSGRQAVSHTKVARISSYDHKDLQTQPPVQMSDFKKFHPIVKPKPTNFVRDVAKLHTIPPESKFRKAPNAQYSENIIMVNPTENSNTSQKVGVTPTLRLGSPKSLNETSGDPKNPDWNYFDFITNKDFIIKLIENKLIKLQNQEKFVGGISVNTQLYDQIKKIEDAMGIHVAASVGNWTTTVPPDPVPAITTGNNRDGQYTALSTFMGNFFCAWCKAHNGMQRSTCLKFCFNDIIRKNGRSNERDQSSDQERKK</sequence>
<dbReference type="OrthoDB" id="6151878at2759"/>
<evidence type="ECO:0000313" key="3">
    <source>
        <dbReference type="Proteomes" id="UP000005408"/>
    </source>
</evidence>
<keyword evidence="3" id="KW-1185">Reference proteome</keyword>
<accession>A0A8W8JZF4</accession>
<evidence type="ECO:0000313" key="2">
    <source>
        <dbReference type="EnsemblMetazoa" id="G21750.1:cds"/>
    </source>
</evidence>
<organism evidence="2 3">
    <name type="scientific">Magallana gigas</name>
    <name type="common">Pacific oyster</name>
    <name type="synonym">Crassostrea gigas</name>
    <dbReference type="NCBI Taxonomy" id="29159"/>
    <lineage>
        <taxon>Eukaryota</taxon>
        <taxon>Metazoa</taxon>
        <taxon>Spiralia</taxon>
        <taxon>Lophotrochozoa</taxon>
        <taxon>Mollusca</taxon>
        <taxon>Bivalvia</taxon>
        <taxon>Autobranchia</taxon>
        <taxon>Pteriomorphia</taxon>
        <taxon>Ostreida</taxon>
        <taxon>Ostreoidea</taxon>
        <taxon>Ostreidae</taxon>
        <taxon>Magallana</taxon>
    </lineage>
</organism>
<dbReference type="Proteomes" id="UP000005408">
    <property type="component" value="Unassembled WGS sequence"/>
</dbReference>
<dbReference type="OMA" id="FFCAWCK"/>
<protein>
    <submittedName>
        <fullName evidence="2">Uncharacterized protein</fullName>
    </submittedName>
</protein>
<dbReference type="AlphaFoldDB" id="A0A8W8JZF4"/>